<sequence>MAHPLYGSAQKGRIRSALCCAAVILRRFLCQGAGKVLLGRAAERGTLPVLNQLKPRMKGQPA</sequence>
<organism evidence="1 2">
    <name type="scientific">Schaedlerella arabinosiphila</name>
    <dbReference type="NCBI Taxonomy" id="2044587"/>
    <lineage>
        <taxon>Bacteria</taxon>
        <taxon>Bacillati</taxon>
        <taxon>Bacillota</taxon>
        <taxon>Clostridia</taxon>
        <taxon>Lachnospirales</taxon>
        <taxon>Lachnospiraceae</taxon>
        <taxon>Schaedlerella</taxon>
    </lineage>
</organism>
<gene>
    <name evidence="1" type="ORF">FMM80_25360</name>
</gene>
<comment type="caution">
    <text evidence="1">The sequence shown here is derived from an EMBL/GenBank/DDBJ whole genome shotgun (WGS) entry which is preliminary data.</text>
</comment>
<dbReference type="EMBL" id="VIRB01000146">
    <property type="protein sequence ID" value="NDO71803.1"/>
    <property type="molecule type" value="Genomic_DNA"/>
</dbReference>
<name>A0A9X5CCQ3_9FIRM</name>
<protein>
    <submittedName>
        <fullName evidence="1">Uncharacterized protein</fullName>
    </submittedName>
</protein>
<evidence type="ECO:0000313" key="1">
    <source>
        <dbReference type="EMBL" id="NDO71803.1"/>
    </source>
</evidence>
<evidence type="ECO:0000313" key="2">
    <source>
        <dbReference type="Proteomes" id="UP000474104"/>
    </source>
</evidence>
<dbReference type="OrthoDB" id="9800425at2"/>
<accession>A0A9X5CCQ3</accession>
<dbReference type="Proteomes" id="UP000474104">
    <property type="component" value="Unassembled WGS sequence"/>
</dbReference>
<reference evidence="1 2" key="1">
    <citation type="submission" date="2019-07" db="EMBL/GenBank/DDBJ databases">
        <title>Draft genome sequences of 15 bacterial species constituting the stable defined intestinal microbiota of the GM15 gnotobiotic mouse model.</title>
        <authorList>
            <person name="Elie C."/>
            <person name="Mathieu A."/>
            <person name="Saliou A."/>
            <person name="Darnaud M."/>
            <person name="Leulier F."/>
            <person name="Tamellini A."/>
        </authorList>
    </citation>
    <scope>NUCLEOTIDE SEQUENCE [LARGE SCALE GENOMIC DNA]</scope>
    <source>
        <strain evidence="2">ASF 502</strain>
    </source>
</reference>
<dbReference type="AlphaFoldDB" id="A0A9X5CCQ3"/>
<proteinExistence type="predicted"/>